<sequence length="618" mass="69847">MTIPSFQPIQQQQVSAQINPLVLKQGQVFHGKIKQLYPNQMAEIQIGEHRLIAKLETPIKVGDSHFFQVMSTSPQTELKVVTGPMTKEFVNVQQLIETLHLPKSPEMQQLLTHFIKHQLPIVKEQLLQSEIWLKNLPDGVTKQEALQTLQKMMELKIPFSEVTFKALLLGSKTSGISNNLEQLTQLLQQNHLISPQIKENLLNALQSIAKPFEAETAGTMIARSVQILLQSDGQETKQLEALNILKEANILPKDATLNNWLNTATLSSRNETAGFFVRQLQSSSTVSIAHTIQQITHWIKGEVTLTEQQKNTILELLKSFENTNHVEQLAKQLHVQLLKAFSEQAVNRLFFNEDGVSPKEHLLSLLKQEMSIKSDMEFIQMAKAFQASKEPSTQVMMAESQAILESSLNSQGIQKAIQHILIRLGLSYEAALNKGEDITNLIQSIKPQLLSLIQDENASTELKNSAEMVLARLNGMQLLSGETGHQHQIIMQLPLQFLGKHVDATIQWNGRMKKDGKIDSNYARILFYLNMEVLKETVIDMQVQNRIVSIYVYNELEGLDVLAEPLKKALKVGLEEKNYHLSGVMIKPYKKTLQKNLEKNIEKLNDRGAVQRGVDIRV</sequence>
<comment type="caution">
    <text evidence="1">The sequence shown here is derived from an EMBL/GenBank/DDBJ whole genome shotgun (WGS) entry which is preliminary data.</text>
</comment>
<accession>A0A840PYW5</accession>
<dbReference type="RefSeq" id="WP_168411969.1">
    <property type="nucleotide sequence ID" value="NZ_JAAXPW010000004.1"/>
</dbReference>
<proteinExistence type="predicted"/>
<evidence type="ECO:0000313" key="1">
    <source>
        <dbReference type="EMBL" id="MBB5149881.1"/>
    </source>
</evidence>
<name>A0A840PYW5_URETH</name>
<dbReference type="EMBL" id="JACHGZ010000031">
    <property type="protein sequence ID" value="MBB5149881.1"/>
    <property type="molecule type" value="Genomic_DNA"/>
</dbReference>
<gene>
    <name evidence="1" type="ORF">HNR36_002280</name>
</gene>
<organism evidence="1 2">
    <name type="scientific">Ureibacillus thermosphaericus</name>
    <dbReference type="NCBI Taxonomy" id="51173"/>
    <lineage>
        <taxon>Bacteria</taxon>
        <taxon>Bacillati</taxon>
        <taxon>Bacillota</taxon>
        <taxon>Bacilli</taxon>
        <taxon>Bacillales</taxon>
        <taxon>Caryophanaceae</taxon>
        <taxon>Ureibacillus</taxon>
    </lineage>
</organism>
<protein>
    <submittedName>
        <fullName evidence="1">Uncharacterized protein</fullName>
    </submittedName>
</protein>
<dbReference type="AlphaFoldDB" id="A0A840PYW5"/>
<reference evidence="1 2" key="1">
    <citation type="submission" date="2020-08" db="EMBL/GenBank/DDBJ databases">
        <title>Genomic Encyclopedia of Type Strains, Phase IV (KMG-IV): sequencing the most valuable type-strain genomes for metagenomic binning, comparative biology and taxonomic classification.</title>
        <authorList>
            <person name="Goeker M."/>
        </authorList>
    </citation>
    <scope>NUCLEOTIDE SEQUENCE [LARGE SCALE GENOMIC DNA]</scope>
    <source>
        <strain evidence="1 2">DSM 10633</strain>
    </source>
</reference>
<evidence type="ECO:0000313" key="2">
    <source>
        <dbReference type="Proteomes" id="UP000557217"/>
    </source>
</evidence>
<keyword evidence="2" id="KW-1185">Reference proteome</keyword>
<dbReference type="Proteomes" id="UP000557217">
    <property type="component" value="Unassembled WGS sequence"/>
</dbReference>